<dbReference type="GO" id="GO:0005840">
    <property type="term" value="C:ribosome"/>
    <property type="evidence" value="ECO:0007669"/>
    <property type="project" value="UniProtKB-KW"/>
</dbReference>
<dbReference type="CDD" id="cd04301">
    <property type="entry name" value="NAT_SF"/>
    <property type="match status" value="1"/>
</dbReference>
<evidence type="ECO:0000259" key="1">
    <source>
        <dbReference type="PROSITE" id="PS51186"/>
    </source>
</evidence>
<evidence type="ECO:0000313" key="3">
    <source>
        <dbReference type="Proteomes" id="UP000570361"/>
    </source>
</evidence>
<dbReference type="EMBL" id="JACHXK010000001">
    <property type="protein sequence ID" value="MBB3108281.1"/>
    <property type="molecule type" value="Genomic_DNA"/>
</dbReference>
<organism evidence="2 3">
    <name type="scientific">Paenibacillus phyllosphaerae</name>
    <dbReference type="NCBI Taxonomy" id="274593"/>
    <lineage>
        <taxon>Bacteria</taxon>
        <taxon>Bacillati</taxon>
        <taxon>Bacillota</taxon>
        <taxon>Bacilli</taxon>
        <taxon>Bacillales</taxon>
        <taxon>Paenibacillaceae</taxon>
        <taxon>Paenibacillus</taxon>
    </lineage>
</organism>
<dbReference type="InterPro" id="IPR000182">
    <property type="entry name" value="GNAT_dom"/>
</dbReference>
<sequence>MKVLLLAPERWDAIKEKLIAFAGKYGEKRLTASGIALLRKLDPAKHPEAGIAVAIEDGELAGFAFILENGEKACLIVVRDDLRGRGIGCALLRALQTRFGRIVCHVAADNPSSMQMCFRAGLTAVSLERGPTGKPTLRFESGR</sequence>
<comment type="caution">
    <text evidence="2">The sequence shown here is derived from an EMBL/GenBank/DDBJ whole genome shotgun (WGS) entry which is preliminary data.</text>
</comment>
<dbReference type="InterPro" id="IPR016181">
    <property type="entry name" value="Acyl_CoA_acyltransferase"/>
</dbReference>
<dbReference type="RefSeq" id="WP_183596192.1">
    <property type="nucleotide sequence ID" value="NZ_JACHXK010000001.1"/>
</dbReference>
<keyword evidence="3" id="KW-1185">Reference proteome</keyword>
<protein>
    <submittedName>
        <fullName evidence="2">Ribosomal protein S18 acetylase RimI-like enzyme</fullName>
    </submittedName>
</protein>
<reference evidence="2 3" key="1">
    <citation type="submission" date="2020-08" db="EMBL/GenBank/DDBJ databases">
        <title>Genomic Encyclopedia of Type Strains, Phase III (KMG-III): the genomes of soil and plant-associated and newly described type strains.</title>
        <authorList>
            <person name="Whitman W."/>
        </authorList>
    </citation>
    <scope>NUCLEOTIDE SEQUENCE [LARGE SCALE GENOMIC DNA]</scope>
    <source>
        <strain evidence="2 3">CECT 5862</strain>
    </source>
</reference>
<dbReference type="Gene3D" id="3.40.630.30">
    <property type="match status" value="1"/>
</dbReference>
<gene>
    <name evidence="2" type="ORF">FHS18_000309</name>
</gene>
<dbReference type="Proteomes" id="UP000570361">
    <property type="component" value="Unassembled WGS sequence"/>
</dbReference>
<dbReference type="SUPFAM" id="SSF55729">
    <property type="entry name" value="Acyl-CoA N-acyltransferases (Nat)"/>
    <property type="match status" value="1"/>
</dbReference>
<feature type="domain" description="N-acetyltransferase" evidence="1">
    <location>
        <begin position="1"/>
        <end position="143"/>
    </location>
</feature>
<keyword evidence="2" id="KW-0687">Ribonucleoprotein</keyword>
<accession>A0A7W5FKM3</accession>
<dbReference type="Pfam" id="PF00583">
    <property type="entry name" value="Acetyltransf_1"/>
    <property type="match status" value="1"/>
</dbReference>
<name>A0A7W5FKM3_9BACL</name>
<dbReference type="GO" id="GO:0016747">
    <property type="term" value="F:acyltransferase activity, transferring groups other than amino-acyl groups"/>
    <property type="evidence" value="ECO:0007669"/>
    <property type="project" value="InterPro"/>
</dbReference>
<proteinExistence type="predicted"/>
<keyword evidence="2" id="KW-0689">Ribosomal protein</keyword>
<dbReference type="PROSITE" id="PS51186">
    <property type="entry name" value="GNAT"/>
    <property type="match status" value="1"/>
</dbReference>
<dbReference type="AlphaFoldDB" id="A0A7W5FKM3"/>
<evidence type="ECO:0000313" key="2">
    <source>
        <dbReference type="EMBL" id="MBB3108281.1"/>
    </source>
</evidence>